<evidence type="ECO:0000313" key="5">
    <source>
        <dbReference type="Proteomes" id="UP000228948"/>
    </source>
</evidence>
<proteinExistence type="inferred from homology"/>
<dbReference type="InterPro" id="IPR036663">
    <property type="entry name" value="Fumarylacetoacetase_C_sf"/>
</dbReference>
<dbReference type="GO" id="GO:0016853">
    <property type="term" value="F:isomerase activity"/>
    <property type="evidence" value="ECO:0007669"/>
    <property type="project" value="UniProtKB-ARBA"/>
</dbReference>
<protein>
    <submittedName>
        <fullName evidence="4">FAA hydrolase family protein</fullName>
    </submittedName>
</protein>
<dbReference type="PANTHER" id="PTHR11820:SF7">
    <property type="entry name" value="ACYLPYRUVASE FAHD1, MITOCHONDRIAL"/>
    <property type="match status" value="1"/>
</dbReference>
<dbReference type="GO" id="GO:0018773">
    <property type="term" value="F:acetylpyruvate hydrolase activity"/>
    <property type="evidence" value="ECO:0007669"/>
    <property type="project" value="TreeGrafter"/>
</dbReference>
<gene>
    <name evidence="4" type="ORF">BG454_04845</name>
</gene>
<sequence length="293" mass="30991">MQIAAFKSATGEGLGVVVGEHIAVMHEGIEGSSETALQKLIDGGESALSEWASKSATAKQVSLSDVTLLPPVVSRRAAIICVGKNYHAHAREFFGSGFDSTGKDEIPTEAVIFGKMGSSLVGHGENINASLDPTNTVDYEGELAIIIGKEAHKVAREDAFNFIFGYTVCNDVTSRELQKRHNQWLLGKSLDSFCPLGPWIVTKEEVGDITKQTLTTTVNGEERQCASIADLIFDIPGLIETLSATMTLQPGDIIATGTPAGVGIGHKPPKYLAPGDRVEVTVTGIGTLANSVI</sequence>
<dbReference type="InterPro" id="IPR011234">
    <property type="entry name" value="Fumarylacetoacetase-like_C"/>
</dbReference>
<dbReference type="OrthoDB" id="5197601at2"/>
<reference evidence="4 5" key="1">
    <citation type="submission" date="2017-11" db="EMBL/GenBank/DDBJ databases">
        <title>Revised Sequence and Annotation of the Rhodobaca barguzinensis strain alga05 Genome.</title>
        <authorList>
            <person name="Kopejtka K."/>
            <person name="Tomasch J.M."/>
            <person name="Bunk B."/>
            <person name="Koblizek M."/>
        </authorList>
    </citation>
    <scope>NUCLEOTIDE SEQUENCE [LARGE SCALE GENOMIC DNA]</scope>
    <source>
        <strain evidence="5">alga05</strain>
    </source>
</reference>
<dbReference type="GO" id="GO:0046872">
    <property type="term" value="F:metal ion binding"/>
    <property type="evidence" value="ECO:0007669"/>
    <property type="project" value="UniProtKB-KW"/>
</dbReference>
<dbReference type="PANTHER" id="PTHR11820">
    <property type="entry name" value="ACYLPYRUVASE"/>
    <property type="match status" value="1"/>
</dbReference>
<dbReference type="FunFam" id="3.90.850.10:FF:000002">
    <property type="entry name" value="2-hydroxyhepta-2,4-diene-1,7-dioate isomerase"/>
    <property type="match status" value="1"/>
</dbReference>
<dbReference type="EMBL" id="CP024899">
    <property type="protein sequence ID" value="ATX65236.1"/>
    <property type="molecule type" value="Genomic_DNA"/>
</dbReference>
<dbReference type="Pfam" id="PF01557">
    <property type="entry name" value="FAA_hydrolase"/>
    <property type="match status" value="1"/>
</dbReference>
<evidence type="ECO:0000256" key="1">
    <source>
        <dbReference type="ARBA" id="ARBA00010211"/>
    </source>
</evidence>
<keyword evidence="2" id="KW-0479">Metal-binding</keyword>
<feature type="domain" description="Fumarylacetoacetase-like C-terminal" evidence="3">
    <location>
        <begin position="79"/>
        <end position="292"/>
    </location>
</feature>
<dbReference type="AlphaFoldDB" id="A0A2K8K8H1"/>
<evidence type="ECO:0000256" key="2">
    <source>
        <dbReference type="ARBA" id="ARBA00022723"/>
    </source>
</evidence>
<dbReference type="KEGG" id="rbg:BG454_04845"/>
<organism evidence="4 5">
    <name type="scientific">Roseinatronobacter bogoriensis subsp. barguzinensis</name>
    <dbReference type="NCBI Taxonomy" id="441209"/>
    <lineage>
        <taxon>Bacteria</taxon>
        <taxon>Pseudomonadati</taxon>
        <taxon>Pseudomonadota</taxon>
        <taxon>Alphaproteobacteria</taxon>
        <taxon>Rhodobacterales</taxon>
        <taxon>Paracoccaceae</taxon>
        <taxon>Roseinatronobacter</taxon>
    </lineage>
</organism>
<dbReference type="Proteomes" id="UP000228948">
    <property type="component" value="Chromosome"/>
</dbReference>
<keyword evidence="4" id="KW-0378">Hydrolase</keyword>
<evidence type="ECO:0000313" key="4">
    <source>
        <dbReference type="EMBL" id="ATX65236.1"/>
    </source>
</evidence>
<dbReference type="GO" id="GO:0019752">
    <property type="term" value="P:carboxylic acid metabolic process"/>
    <property type="evidence" value="ECO:0007669"/>
    <property type="project" value="UniProtKB-ARBA"/>
</dbReference>
<dbReference type="STRING" id="441209.GCA_001870665_03706"/>
<keyword evidence="5" id="KW-1185">Reference proteome</keyword>
<dbReference type="SUPFAM" id="SSF56529">
    <property type="entry name" value="FAH"/>
    <property type="match status" value="1"/>
</dbReference>
<dbReference type="Gene3D" id="3.90.850.10">
    <property type="entry name" value="Fumarylacetoacetase-like, C-terminal domain"/>
    <property type="match status" value="1"/>
</dbReference>
<accession>A0A2K8K8H1</accession>
<comment type="similarity">
    <text evidence="1">Belongs to the FAH family.</text>
</comment>
<evidence type="ECO:0000259" key="3">
    <source>
        <dbReference type="Pfam" id="PF01557"/>
    </source>
</evidence>
<dbReference type="RefSeq" id="WP_071479302.1">
    <property type="nucleotide sequence ID" value="NZ_CP024899.1"/>
</dbReference>
<name>A0A2K8K8H1_9RHOB</name>